<evidence type="ECO:0000313" key="5">
    <source>
        <dbReference type="Proteomes" id="UP001165090"/>
    </source>
</evidence>
<feature type="repeat" description="TPR" evidence="3">
    <location>
        <begin position="102"/>
        <end position="135"/>
    </location>
</feature>
<dbReference type="InterPro" id="IPR011990">
    <property type="entry name" value="TPR-like_helical_dom_sf"/>
</dbReference>
<organism evidence="4 5">
    <name type="scientific">Volvox africanus</name>
    <dbReference type="NCBI Taxonomy" id="51714"/>
    <lineage>
        <taxon>Eukaryota</taxon>
        <taxon>Viridiplantae</taxon>
        <taxon>Chlorophyta</taxon>
        <taxon>core chlorophytes</taxon>
        <taxon>Chlorophyceae</taxon>
        <taxon>CS clade</taxon>
        <taxon>Chlamydomonadales</taxon>
        <taxon>Volvocaceae</taxon>
        <taxon>Volvox</taxon>
    </lineage>
</organism>
<dbReference type="PROSITE" id="PS50005">
    <property type="entry name" value="TPR"/>
    <property type="match status" value="1"/>
</dbReference>
<evidence type="ECO:0000256" key="3">
    <source>
        <dbReference type="PROSITE-ProRule" id="PRU00339"/>
    </source>
</evidence>
<protein>
    <submittedName>
        <fullName evidence="4">Uncharacterized protein</fullName>
    </submittedName>
</protein>
<dbReference type="Gene3D" id="1.25.40.10">
    <property type="entry name" value="Tetratricopeptide repeat domain"/>
    <property type="match status" value="1"/>
</dbReference>
<name>A0ABQ5RXF8_9CHLO</name>
<keyword evidence="2 3" id="KW-0802">TPR repeat</keyword>
<dbReference type="Pfam" id="PF07719">
    <property type="entry name" value="TPR_2"/>
    <property type="match status" value="1"/>
</dbReference>
<gene>
    <name evidence="4" type="ORF">VaNZ11_004866</name>
</gene>
<evidence type="ECO:0000256" key="1">
    <source>
        <dbReference type="ARBA" id="ARBA00022737"/>
    </source>
</evidence>
<dbReference type="InterPro" id="IPR019734">
    <property type="entry name" value="TPR_rpt"/>
</dbReference>
<accession>A0ABQ5RXF8</accession>
<dbReference type="PANTHER" id="PTHR22904:SF533">
    <property type="entry name" value="HSP70-HSP90 ORGANIZING PROTEIN 3"/>
    <property type="match status" value="1"/>
</dbReference>
<sequence>MAEKGKAAVSISGGVDAEKKKIKSKIDPRIEKKIHELRRKAKEHLSIKQFEEALRCLDIAIELHSTSYKLYRMRSIALACLQQYERAAADADRVVELAPHLMDGHYHKGFALFHLKDYAGAAHAFQQGLKLNPTDKTLRQGFWDAIALVSQSRTDSDAVQQMERLQLDDLGSPLSSPKATLIASMNAAASPKVTLSPTAAAAGLSAGIGVGSRVASAGGQEIRPGTGTGTGLSASAGGAASQVALIESANDPAAQSA</sequence>
<keyword evidence="1" id="KW-0677">Repeat</keyword>
<dbReference type="SUPFAM" id="SSF48452">
    <property type="entry name" value="TPR-like"/>
    <property type="match status" value="1"/>
</dbReference>
<dbReference type="EMBL" id="BSDZ01000011">
    <property type="protein sequence ID" value="GLI62260.1"/>
    <property type="molecule type" value="Genomic_DNA"/>
</dbReference>
<dbReference type="PANTHER" id="PTHR22904">
    <property type="entry name" value="TPR REPEAT CONTAINING PROTEIN"/>
    <property type="match status" value="1"/>
</dbReference>
<reference evidence="4 5" key="1">
    <citation type="journal article" date="2023" name="IScience">
        <title>Expanded male sex-determining region conserved during the evolution of homothallism in the green alga Volvox.</title>
        <authorList>
            <person name="Yamamoto K."/>
            <person name="Matsuzaki R."/>
            <person name="Mahakham W."/>
            <person name="Heman W."/>
            <person name="Sekimoto H."/>
            <person name="Kawachi M."/>
            <person name="Minakuchi Y."/>
            <person name="Toyoda A."/>
            <person name="Nozaki H."/>
        </authorList>
    </citation>
    <scope>NUCLEOTIDE SEQUENCE [LARGE SCALE GENOMIC DNA]</scope>
    <source>
        <strain evidence="4 5">NIES-4468</strain>
    </source>
</reference>
<dbReference type="InterPro" id="IPR013105">
    <property type="entry name" value="TPR_2"/>
</dbReference>
<evidence type="ECO:0000313" key="4">
    <source>
        <dbReference type="EMBL" id="GLI62260.1"/>
    </source>
</evidence>
<dbReference type="SMART" id="SM00028">
    <property type="entry name" value="TPR"/>
    <property type="match status" value="3"/>
</dbReference>
<proteinExistence type="predicted"/>
<keyword evidence="5" id="KW-1185">Reference proteome</keyword>
<comment type="caution">
    <text evidence="4">The sequence shown here is derived from an EMBL/GenBank/DDBJ whole genome shotgun (WGS) entry which is preliminary data.</text>
</comment>
<evidence type="ECO:0000256" key="2">
    <source>
        <dbReference type="ARBA" id="ARBA00022803"/>
    </source>
</evidence>
<dbReference type="Proteomes" id="UP001165090">
    <property type="component" value="Unassembled WGS sequence"/>
</dbReference>